<keyword evidence="3 4" id="KW-0687">Ribonucleoprotein</keyword>
<sequence>MRHGNKVNHLSRTAAHRSALLSNLAIELIAHKRITTTLAKAKALRVYVEPILTRAKADSTHNRRIAFSYLQNKEAIKELFGAVSEKIANRPGGYTRIIKLGKRMGDNAETALIELVDFNEIYGGKVEEKAAPAKKTRRAGGAKKKADDAAANATEEKAAE</sequence>
<feature type="region of interest" description="Disordered" evidence="6">
    <location>
        <begin position="129"/>
        <end position="160"/>
    </location>
</feature>
<dbReference type="PANTHER" id="PTHR14413:SF16">
    <property type="entry name" value="LARGE RIBOSOMAL SUBUNIT PROTEIN BL17M"/>
    <property type="match status" value="1"/>
</dbReference>
<dbReference type="HAMAP" id="MF_01368">
    <property type="entry name" value="Ribosomal_bL17"/>
    <property type="match status" value="1"/>
</dbReference>
<dbReference type="GO" id="GO:0006412">
    <property type="term" value="P:translation"/>
    <property type="evidence" value="ECO:0007669"/>
    <property type="project" value="UniProtKB-UniRule"/>
</dbReference>
<dbReference type="PANTHER" id="PTHR14413">
    <property type="entry name" value="RIBOSOMAL PROTEIN L17"/>
    <property type="match status" value="1"/>
</dbReference>
<dbReference type="Pfam" id="PF01196">
    <property type="entry name" value="Ribosomal_L17"/>
    <property type="match status" value="1"/>
</dbReference>
<comment type="subunit">
    <text evidence="4">Part of the 50S ribosomal subunit. Contacts protein L32.</text>
</comment>
<gene>
    <name evidence="4" type="primary">rplQ</name>
    <name evidence="7" type="ORF">DXN04_01005</name>
</gene>
<dbReference type="InterPro" id="IPR000456">
    <property type="entry name" value="Ribosomal_bL17"/>
</dbReference>
<evidence type="ECO:0000256" key="4">
    <source>
        <dbReference type="HAMAP-Rule" id="MF_01368"/>
    </source>
</evidence>
<dbReference type="NCBIfam" id="TIGR00059">
    <property type="entry name" value="L17"/>
    <property type="match status" value="1"/>
</dbReference>
<organism evidence="7 8">
    <name type="scientific">Chitinophaga silvisoli</name>
    <dbReference type="NCBI Taxonomy" id="2291814"/>
    <lineage>
        <taxon>Bacteria</taxon>
        <taxon>Pseudomonadati</taxon>
        <taxon>Bacteroidota</taxon>
        <taxon>Chitinophagia</taxon>
        <taxon>Chitinophagales</taxon>
        <taxon>Chitinophagaceae</taxon>
        <taxon>Chitinophaga</taxon>
    </lineage>
</organism>
<feature type="compositionally biased region" description="Basic and acidic residues" evidence="6">
    <location>
        <begin position="144"/>
        <end position="160"/>
    </location>
</feature>
<dbReference type="SUPFAM" id="SSF64263">
    <property type="entry name" value="Prokaryotic ribosomal protein L17"/>
    <property type="match status" value="1"/>
</dbReference>
<dbReference type="GO" id="GO:0022625">
    <property type="term" value="C:cytosolic large ribosomal subunit"/>
    <property type="evidence" value="ECO:0007669"/>
    <property type="project" value="TreeGrafter"/>
</dbReference>
<comment type="similarity">
    <text evidence="1 4 5">Belongs to the bacterial ribosomal protein bL17 family.</text>
</comment>
<evidence type="ECO:0000313" key="8">
    <source>
        <dbReference type="Proteomes" id="UP000261174"/>
    </source>
</evidence>
<evidence type="ECO:0000256" key="1">
    <source>
        <dbReference type="ARBA" id="ARBA00008777"/>
    </source>
</evidence>
<dbReference type="Gene3D" id="3.90.1030.10">
    <property type="entry name" value="Ribosomal protein L17"/>
    <property type="match status" value="1"/>
</dbReference>
<comment type="caution">
    <text evidence="7">The sequence shown here is derived from an EMBL/GenBank/DDBJ whole genome shotgun (WGS) entry which is preliminary data.</text>
</comment>
<reference evidence="7 8" key="1">
    <citation type="submission" date="2018-08" db="EMBL/GenBank/DDBJ databases">
        <title>Chitinophaga sp. K20C18050901, a novel bacterium isolated from forest soil.</title>
        <authorList>
            <person name="Wang C."/>
        </authorList>
    </citation>
    <scope>NUCLEOTIDE SEQUENCE [LARGE SCALE GENOMIC DNA]</scope>
    <source>
        <strain evidence="7 8">K20C18050901</strain>
    </source>
</reference>
<name>A0A3E1P7F4_9BACT</name>
<evidence type="ECO:0000256" key="2">
    <source>
        <dbReference type="ARBA" id="ARBA00022980"/>
    </source>
</evidence>
<proteinExistence type="inferred from homology"/>
<keyword evidence="8" id="KW-1185">Reference proteome</keyword>
<dbReference type="Proteomes" id="UP000261174">
    <property type="component" value="Unassembled WGS sequence"/>
</dbReference>
<dbReference type="AlphaFoldDB" id="A0A3E1P7F4"/>
<dbReference type="OrthoDB" id="9809073at2"/>
<keyword evidence="2 4" id="KW-0689">Ribosomal protein</keyword>
<dbReference type="InterPro" id="IPR036373">
    <property type="entry name" value="Ribosomal_bL17_sf"/>
</dbReference>
<accession>A0A3E1P7F4</accession>
<feature type="compositionally biased region" description="Basic residues" evidence="6">
    <location>
        <begin position="132"/>
        <end position="143"/>
    </location>
</feature>
<evidence type="ECO:0000256" key="3">
    <source>
        <dbReference type="ARBA" id="ARBA00023274"/>
    </source>
</evidence>
<dbReference type="EMBL" id="QTJV01000001">
    <property type="protein sequence ID" value="RFM36123.1"/>
    <property type="molecule type" value="Genomic_DNA"/>
</dbReference>
<evidence type="ECO:0000256" key="6">
    <source>
        <dbReference type="SAM" id="MobiDB-lite"/>
    </source>
</evidence>
<dbReference type="PROSITE" id="PS01167">
    <property type="entry name" value="RIBOSOMAL_L17"/>
    <property type="match status" value="1"/>
</dbReference>
<evidence type="ECO:0000256" key="5">
    <source>
        <dbReference type="RuleBase" id="RU000660"/>
    </source>
</evidence>
<dbReference type="RefSeq" id="WP_116851454.1">
    <property type="nucleotide sequence ID" value="NZ_QTJV01000001.1"/>
</dbReference>
<evidence type="ECO:0000313" key="7">
    <source>
        <dbReference type="EMBL" id="RFM36123.1"/>
    </source>
</evidence>
<protein>
    <recommendedName>
        <fullName evidence="4">Large ribosomal subunit protein bL17</fullName>
    </recommendedName>
</protein>
<dbReference type="InterPro" id="IPR047859">
    <property type="entry name" value="Ribosomal_bL17_CS"/>
</dbReference>
<dbReference type="GO" id="GO:0003735">
    <property type="term" value="F:structural constituent of ribosome"/>
    <property type="evidence" value="ECO:0007669"/>
    <property type="project" value="InterPro"/>
</dbReference>